<comment type="caution">
    <text evidence="5">Lacks conserved residue(s) required for the propagation of feature annotation.</text>
</comment>
<dbReference type="KEGG" id="salo:EF888_03160"/>
<protein>
    <recommendedName>
        <fullName evidence="5">Deoxyuridine 5'-triphosphate nucleotidohydrolase</fullName>
        <shortName evidence="5">dUTPase</shortName>
        <ecNumber evidence="5">3.6.1.23</ecNumber>
    </recommendedName>
    <alternativeName>
        <fullName evidence="5">dUTP pyrophosphatase</fullName>
    </alternativeName>
</protein>
<comment type="similarity">
    <text evidence="1 5">Belongs to the dUTPase family.</text>
</comment>
<gene>
    <name evidence="5" type="primary">dut</name>
    <name evidence="7" type="ORF">C8D95_101342</name>
</gene>
<dbReference type="GO" id="GO:0006226">
    <property type="term" value="P:dUMP biosynthetic process"/>
    <property type="evidence" value="ECO:0007669"/>
    <property type="project" value="UniProtKB-UniRule"/>
</dbReference>
<dbReference type="NCBIfam" id="TIGR00576">
    <property type="entry name" value="dut"/>
    <property type="match status" value="1"/>
</dbReference>
<evidence type="ECO:0000259" key="6">
    <source>
        <dbReference type="Pfam" id="PF00692"/>
    </source>
</evidence>
<evidence type="ECO:0000313" key="7">
    <source>
        <dbReference type="EMBL" id="PWK58528.1"/>
    </source>
</evidence>
<dbReference type="GO" id="GO:0000287">
    <property type="term" value="F:magnesium ion binding"/>
    <property type="evidence" value="ECO:0007669"/>
    <property type="project" value="UniProtKB-UniRule"/>
</dbReference>
<keyword evidence="8" id="KW-1185">Reference proteome</keyword>
<organism evidence="7 8">
    <name type="scientific">Silicimonas algicola</name>
    <dbReference type="NCBI Taxonomy" id="1826607"/>
    <lineage>
        <taxon>Bacteria</taxon>
        <taxon>Pseudomonadati</taxon>
        <taxon>Pseudomonadota</taxon>
        <taxon>Alphaproteobacteria</taxon>
        <taxon>Rhodobacterales</taxon>
        <taxon>Paracoccaceae</taxon>
    </lineage>
</organism>
<feature type="binding site" evidence="5">
    <location>
        <begin position="90"/>
        <end position="92"/>
    </location>
    <ligand>
        <name>substrate</name>
    </ligand>
</feature>
<comment type="catalytic activity">
    <reaction evidence="4 5">
        <text>dUTP + H2O = dUMP + diphosphate + H(+)</text>
        <dbReference type="Rhea" id="RHEA:10248"/>
        <dbReference type="ChEBI" id="CHEBI:15377"/>
        <dbReference type="ChEBI" id="CHEBI:15378"/>
        <dbReference type="ChEBI" id="CHEBI:33019"/>
        <dbReference type="ChEBI" id="CHEBI:61555"/>
        <dbReference type="ChEBI" id="CHEBI:246422"/>
        <dbReference type="EC" id="3.6.1.23"/>
    </reaction>
</comment>
<dbReference type="GO" id="GO:0046081">
    <property type="term" value="P:dUTP catabolic process"/>
    <property type="evidence" value="ECO:0007669"/>
    <property type="project" value="InterPro"/>
</dbReference>
<evidence type="ECO:0000313" key="8">
    <source>
        <dbReference type="Proteomes" id="UP000245390"/>
    </source>
</evidence>
<keyword evidence="3 5" id="KW-0546">Nucleotide metabolism</keyword>
<dbReference type="RefSeq" id="WP_109757413.1">
    <property type="nucleotide sequence ID" value="NZ_CP034588.1"/>
</dbReference>
<evidence type="ECO:0000256" key="5">
    <source>
        <dbReference type="HAMAP-Rule" id="MF_00116"/>
    </source>
</evidence>
<comment type="function">
    <text evidence="5">This enzyme is involved in nucleotide metabolism: it produces dUMP, the immediate precursor of thymidine nucleotides and it decreases the intracellular concentration of dUTP so that uracil cannot be incorporated into DNA.</text>
</comment>
<proteinExistence type="inferred from homology"/>
<dbReference type="EC" id="3.6.1.23" evidence="5"/>
<dbReference type="CDD" id="cd07557">
    <property type="entry name" value="trimeric_dUTPase"/>
    <property type="match status" value="1"/>
</dbReference>
<dbReference type="PANTHER" id="PTHR11241">
    <property type="entry name" value="DEOXYURIDINE 5'-TRIPHOSPHATE NUCLEOTIDOHYDROLASE"/>
    <property type="match status" value="1"/>
</dbReference>
<evidence type="ECO:0000256" key="4">
    <source>
        <dbReference type="ARBA" id="ARBA00047686"/>
    </source>
</evidence>
<evidence type="ECO:0000256" key="2">
    <source>
        <dbReference type="ARBA" id="ARBA00022801"/>
    </source>
</evidence>
<keyword evidence="2 5" id="KW-0378">Hydrolase</keyword>
<sequence>MTPVVRMAWLPGADTALPLPTYETAGAAGADLRANFPLEDRGGVTLRPGERRLVPTGLMVEVPDGFELQVRPRSGAALRHGLSIPNAPGTVDSDYRGPLGVILANLGDAPIHIGHGDRIAQAVVAPVAQARFELAETLSDTARGTGGFGSTGRR</sequence>
<dbReference type="InterPro" id="IPR008181">
    <property type="entry name" value="dUTPase"/>
</dbReference>
<dbReference type="Pfam" id="PF00692">
    <property type="entry name" value="dUTPase"/>
    <property type="match status" value="1"/>
</dbReference>
<keyword evidence="5" id="KW-0460">Magnesium</keyword>
<dbReference type="EMBL" id="QGGV01000001">
    <property type="protein sequence ID" value="PWK58528.1"/>
    <property type="molecule type" value="Genomic_DNA"/>
</dbReference>
<accession>A0A316GC85</accession>
<dbReference type="NCBIfam" id="NF001862">
    <property type="entry name" value="PRK00601.1"/>
    <property type="match status" value="1"/>
</dbReference>
<name>A0A316GC85_9RHOB</name>
<evidence type="ECO:0000256" key="3">
    <source>
        <dbReference type="ARBA" id="ARBA00023080"/>
    </source>
</evidence>
<dbReference type="PANTHER" id="PTHR11241:SF0">
    <property type="entry name" value="DEOXYURIDINE 5'-TRIPHOSPHATE NUCLEOTIDOHYDROLASE"/>
    <property type="match status" value="1"/>
</dbReference>
<dbReference type="OrthoDB" id="9809956at2"/>
<dbReference type="InterPro" id="IPR033704">
    <property type="entry name" value="dUTPase_trimeric"/>
</dbReference>
<feature type="domain" description="dUTPase-like" evidence="6">
    <location>
        <begin position="18"/>
        <end position="152"/>
    </location>
</feature>
<dbReference type="GO" id="GO:0004170">
    <property type="term" value="F:dUTP diphosphatase activity"/>
    <property type="evidence" value="ECO:0007669"/>
    <property type="project" value="UniProtKB-UniRule"/>
</dbReference>
<dbReference type="Proteomes" id="UP000245390">
    <property type="component" value="Unassembled WGS sequence"/>
</dbReference>
<dbReference type="HAMAP" id="MF_00116">
    <property type="entry name" value="dUTPase_bact"/>
    <property type="match status" value="1"/>
</dbReference>
<comment type="pathway">
    <text evidence="5">Pyrimidine metabolism; dUMP biosynthesis; dUMP from dCTP (dUTP route): step 2/2.</text>
</comment>
<dbReference type="Gene3D" id="2.70.40.10">
    <property type="match status" value="1"/>
</dbReference>
<dbReference type="AlphaFoldDB" id="A0A316GC85"/>
<dbReference type="UniPathway" id="UPA00610">
    <property type="reaction ID" value="UER00666"/>
</dbReference>
<feature type="binding site" evidence="5">
    <location>
        <begin position="73"/>
        <end position="75"/>
    </location>
    <ligand>
        <name>substrate</name>
    </ligand>
</feature>
<keyword evidence="5" id="KW-0479">Metal-binding</keyword>
<reference evidence="7 8" key="1">
    <citation type="submission" date="2018-05" db="EMBL/GenBank/DDBJ databases">
        <title>Genomic Encyclopedia of Type Strains, Phase IV (KMG-IV): sequencing the most valuable type-strain genomes for metagenomic binning, comparative biology and taxonomic classification.</title>
        <authorList>
            <person name="Goeker M."/>
        </authorList>
    </citation>
    <scope>NUCLEOTIDE SEQUENCE [LARGE SCALE GENOMIC DNA]</scope>
    <source>
        <strain evidence="7 8">DSM 103371</strain>
    </source>
</reference>
<comment type="cofactor">
    <cofactor evidence="5">
        <name>Mg(2+)</name>
        <dbReference type="ChEBI" id="CHEBI:18420"/>
    </cofactor>
</comment>
<comment type="caution">
    <text evidence="7">The sequence shown here is derived from an EMBL/GenBank/DDBJ whole genome shotgun (WGS) entry which is preliminary data.</text>
</comment>
<dbReference type="SUPFAM" id="SSF51283">
    <property type="entry name" value="dUTPase-like"/>
    <property type="match status" value="1"/>
</dbReference>
<feature type="binding site" evidence="5">
    <location>
        <position position="86"/>
    </location>
    <ligand>
        <name>substrate</name>
    </ligand>
</feature>
<dbReference type="InterPro" id="IPR036157">
    <property type="entry name" value="dUTPase-like_sf"/>
</dbReference>
<evidence type="ECO:0000256" key="1">
    <source>
        <dbReference type="ARBA" id="ARBA00006581"/>
    </source>
</evidence>
<dbReference type="InterPro" id="IPR029054">
    <property type="entry name" value="dUTPase-like"/>
</dbReference>